<dbReference type="PANTHER" id="PTHR30203">
    <property type="entry name" value="OUTER MEMBRANE CATION EFFLUX PROTEIN"/>
    <property type="match status" value="1"/>
</dbReference>
<comment type="subcellular location">
    <subcellularLocation>
        <location evidence="2">Cell membrane</location>
        <topology evidence="2">Lipid-anchor</topology>
    </subcellularLocation>
</comment>
<evidence type="ECO:0000256" key="1">
    <source>
        <dbReference type="ARBA" id="ARBA00007613"/>
    </source>
</evidence>
<keyword evidence="2" id="KW-1134">Transmembrane beta strand</keyword>
<dbReference type="Gene3D" id="2.20.200.10">
    <property type="entry name" value="Outer membrane efflux proteins (OEP)"/>
    <property type="match status" value="1"/>
</dbReference>
<dbReference type="KEGG" id="ptes:JQU52_09920"/>
<keyword evidence="2" id="KW-0732">Signal</keyword>
<comment type="similarity">
    <text evidence="1 2">Belongs to the outer membrane factor (OMF) (TC 1.B.17) family.</text>
</comment>
<proteinExistence type="inferred from homology"/>
<evidence type="ECO:0000256" key="2">
    <source>
        <dbReference type="RuleBase" id="RU362097"/>
    </source>
</evidence>
<sequence>MKYAFAIRLFAIGSLAACAHQQIDVEPQVALPDQFSHTAAAQGSAEMAQWWRAWPDPLLRQLVEQGLAANRDLAATRAKLTAARATAATARADLGPQAAIMGSVGAHNVQLDNPLGSDVRQSLAALNTPLSEDSQRLSGHNSRLGFSASWEPDIFGAKRSDADAANYAALGEAEKWHGAQMLLATDIADHYLQVRALQQRIRSGQNSIATLQQLHRYSQGRFNAGQASDYDVRDIAAKVSALQAQQATLQAQADAHTRILAVLTGQTPQNFTLPAAGTDILANLPAAPSGQQPVQVLERRPDVRANRAAVQAYSAKLASARADLLPRFDIQFVWQTGRIRLDSDLPAMKGLGGLVSAGVTLPIFTAGRIQRNIDAADARLSAALAQYDHSILNALAEVDSSYQLQYSLHRQNRWLADAAAQAQQQATGADKLFRYGHLTLDRSLSARLNAEDLAERQIQGRLAEAQNLLNIYKALGGGWDGQDAEPAFRQPVKD</sequence>
<keyword evidence="4" id="KW-1185">Reference proteome</keyword>
<keyword evidence="2" id="KW-0812">Transmembrane</keyword>
<accession>A0A892ZHM2</accession>
<organism evidence="3 4">
    <name type="scientific">Paralysiella testudinis</name>
    <dbReference type="NCBI Taxonomy" id="2809020"/>
    <lineage>
        <taxon>Bacteria</taxon>
        <taxon>Pseudomonadati</taxon>
        <taxon>Pseudomonadota</taxon>
        <taxon>Betaproteobacteria</taxon>
        <taxon>Neisseriales</taxon>
        <taxon>Neisseriaceae</taxon>
        <taxon>Paralysiella</taxon>
    </lineage>
</organism>
<keyword evidence="2" id="KW-0449">Lipoprotein</keyword>
<dbReference type="NCBIfam" id="TIGR01845">
    <property type="entry name" value="outer_NodT"/>
    <property type="match status" value="1"/>
</dbReference>
<name>A0A892ZHM2_9NEIS</name>
<dbReference type="Gene3D" id="1.20.1600.10">
    <property type="entry name" value="Outer membrane efflux proteins (OEP)"/>
    <property type="match status" value="1"/>
</dbReference>
<keyword evidence="2" id="KW-0472">Membrane</keyword>
<evidence type="ECO:0000313" key="4">
    <source>
        <dbReference type="Proteomes" id="UP000653156"/>
    </source>
</evidence>
<dbReference type="EMBL" id="CP069798">
    <property type="protein sequence ID" value="QRQ81044.1"/>
    <property type="molecule type" value="Genomic_DNA"/>
</dbReference>
<dbReference type="InterPro" id="IPR010131">
    <property type="entry name" value="MdtP/NodT-like"/>
</dbReference>
<dbReference type="SUPFAM" id="SSF56954">
    <property type="entry name" value="Outer membrane efflux proteins (OEP)"/>
    <property type="match status" value="1"/>
</dbReference>
<protein>
    <submittedName>
        <fullName evidence="3">TolC family protein</fullName>
    </submittedName>
</protein>
<feature type="chain" id="PRO_5034929783" evidence="2">
    <location>
        <begin position="20"/>
        <end position="494"/>
    </location>
</feature>
<evidence type="ECO:0000313" key="3">
    <source>
        <dbReference type="EMBL" id="QRQ81044.1"/>
    </source>
</evidence>
<dbReference type="GO" id="GO:0005886">
    <property type="term" value="C:plasma membrane"/>
    <property type="evidence" value="ECO:0007669"/>
    <property type="project" value="UniProtKB-SubCell"/>
</dbReference>
<dbReference type="InterPro" id="IPR003423">
    <property type="entry name" value="OMP_efflux"/>
</dbReference>
<reference evidence="3" key="1">
    <citation type="submission" date="2021-02" db="EMBL/GenBank/DDBJ databases">
        <title>Neisseriaceae sp. 26B isolated from the cloaca of a Common Toad-headed Turtle (Mesoclemmys nasuta).</title>
        <authorList>
            <person name="Spergser J."/>
            <person name="Busse H.-J."/>
        </authorList>
    </citation>
    <scope>NUCLEOTIDE SEQUENCE</scope>
    <source>
        <strain evidence="3">26B</strain>
    </source>
</reference>
<dbReference type="Proteomes" id="UP000653156">
    <property type="component" value="Chromosome"/>
</dbReference>
<feature type="signal peptide" evidence="2">
    <location>
        <begin position="1"/>
        <end position="19"/>
    </location>
</feature>
<keyword evidence="2" id="KW-0564">Palmitate</keyword>
<dbReference type="Pfam" id="PF02321">
    <property type="entry name" value="OEP"/>
    <property type="match status" value="2"/>
</dbReference>
<dbReference type="GO" id="GO:0015562">
    <property type="term" value="F:efflux transmembrane transporter activity"/>
    <property type="evidence" value="ECO:0007669"/>
    <property type="project" value="InterPro"/>
</dbReference>
<gene>
    <name evidence="3" type="ORF">JQU52_09920</name>
</gene>
<dbReference type="AlphaFoldDB" id="A0A892ZHM2"/>
<dbReference type="RefSeq" id="WP_230338329.1">
    <property type="nucleotide sequence ID" value="NZ_CP069798.1"/>
</dbReference>